<organism evidence="1 2">
    <name type="scientific">Saltatorellus ferox</name>
    <dbReference type="NCBI Taxonomy" id="2528018"/>
    <lineage>
        <taxon>Bacteria</taxon>
        <taxon>Pseudomonadati</taxon>
        <taxon>Planctomycetota</taxon>
        <taxon>Planctomycetia</taxon>
        <taxon>Planctomycetia incertae sedis</taxon>
        <taxon>Saltatorellus</taxon>
    </lineage>
</organism>
<dbReference type="EMBL" id="CP036434">
    <property type="protein sequence ID" value="QDV07674.1"/>
    <property type="molecule type" value="Genomic_DNA"/>
</dbReference>
<keyword evidence="2" id="KW-1185">Reference proteome</keyword>
<dbReference type="AlphaFoldDB" id="A0A518EUD0"/>
<gene>
    <name evidence="1" type="ORF">Poly30_32020</name>
</gene>
<proteinExistence type="predicted"/>
<evidence type="ECO:0000313" key="2">
    <source>
        <dbReference type="Proteomes" id="UP000320390"/>
    </source>
</evidence>
<name>A0A518EUD0_9BACT</name>
<accession>A0A518EUD0</accession>
<dbReference type="Proteomes" id="UP000320390">
    <property type="component" value="Chromosome"/>
</dbReference>
<sequence>MDLRAICVAGLVTAATAAAQEAPRVGDRIVGQAIEASSAARNAGGGNAPVVRWDGQAISQDDEVRGLKGTSRRTLEAWRRFAERRGYRVDLDASQRVIVISDAERFESFASSERVVERVMEQLEELGATSDAAPLVLLRASTTEDVEDAKKGASLLGLGHRLEVFEETGTLRDVRAVNARLAESVARAHLNDHQPYLSEWMVDGIASLVAEEATGRAIIDGKAVSLRTVLGSVSKAHKHDQQHTIDLLKISGAGSDDGPMEAEAMAVMSFLGEEILHTIVPELGQRDVSQASSKVRVEEEALLSHMGKTALQDLQRSLMRGK</sequence>
<evidence type="ECO:0000313" key="1">
    <source>
        <dbReference type="EMBL" id="QDV07674.1"/>
    </source>
</evidence>
<reference evidence="1 2" key="1">
    <citation type="submission" date="2019-02" db="EMBL/GenBank/DDBJ databases">
        <title>Deep-cultivation of Planctomycetes and their phenomic and genomic characterization uncovers novel biology.</title>
        <authorList>
            <person name="Wiegand S."/>
            <person name="Jogler M."/>
            <person name="Boedeker C."/>
            <person name="Pinto D."/>
            <person name="Vollmers J."/>
            <person name="Rivas-Marin E."/>
            <person name="Kohn T."/>
            <person name="Peeters S.H."/>
            <person name="Heuer A."/>
            <person name="Rast P."/>
            <person name="Oberbeckmann S."/>
            <person name="Bunk B."/>
            <person name="Jeske O."/>
            <person name="Meyerdierks A."/>
            <person name="Storesund J.E."/>
            <person name="Kallscheuer N."/>
            <person name="Luecker S."/>
            <person name="Lage O.M."/>
            <person name="Pohl T."/>
            <person name="Merkel B.J."/>
            <person name="Hornburger P."/>
            <person name="Mueller R.-W."/>
            <person name="Bruemmer F."/>
            <person name="Labrenz M."/>
            <person name="Spormann A.M."/>
            <person name="Op den Camp H."/>
            <person name="Overmann J."/>
            <person name="Amann R."/>
            <person name="Jetten M.S.M."/>
            <person name="Mascher T."/>
            <person name="Medema M.H."/>
            <person name="Devos D.P."/>
            <person name="Kaster A.-K."/>
            <person name="Ovreas L."/>
            <person name="Rohde M."/>
            <person name="Galperin M.Y."/>
            <person name="Jogler C."/>
        </authorList>
    </citation>
    <scope>NUCLEOTIDE SEQUENCE [LARGE SCALE GENOMIC DNA]</scope>
    <source>
        <strain evidence="1 2">Poly30</strain>
    </source>
</reference>
<protein>
    <submittedName>
        <fullName evidence="1">Uncharacterized protein</fullName>
    </submittedName>
</protein>